<evidence type="ECO:0000313" key="2">
    <source>
        <dbReference type="Proteomes" id="UP000248749"/>
    </source>
</evidence>
<reference evidence="1 2" key="1">
    <citation type="submission" date="2018-01" db="EMBL/GenBank/DDBJ databases">
        <title>Draft genome sequence of Salinispora sp. 13K206.</title>
        <authorList>
            <person name="Sahin N."/>
            <person name="Saygin H."/>
            <person name="Ay H."/>
        </authorList>
    </citation>
    <scope>NUCLEOTIDE SEQUENCE [LARGE SCALE GENOMIC DNA]</scope>
    <source>
        <strain evidence="1 2">13K206</strain>
    </source>
</reference>
<dbReference type="Proteomes" id="UP000248749">
    <property type="component" value="Unassembled WGS sequence"/>
</dbReference>
<proteinExistence type="predicted"/>
<gene>
    <name evidence="1" type="ORF">C1I99_04620</name>
</gene>
<protein>
    <recommendedName>
        <fullName evidence="3">Transposase IS701-like DDE domain-containing protein</fullName>
    </recommendedName>
</protein>
<dbReference type="EMBL" id="POUB01000016">
    <property type="protein sequence ID" value="PZG01981.1"/>
    <property type="molecule type" value="Genomic_DNA"/>
</dbReference>
<evidence type="ECO:0000313" key="1">
    <source>
        <dbReference type="EMBL" id="PZG01981.1"/>
    </source>
</evidence>
<keyword evidence="2" id="KW-1185">Reference proteome</keyword>
<sequence length="126" mass="13589">MITAAVDAGVPVAWAAADEAYGNSSVFRAHLREHQLGYVLAVSRSHLVPLGGGTVRLRADRVAADLPASAWQRRSAGAGSKGQRFYDWAWLDEVTTDADPDNGGRHSLLIRRNTTTGELAFATMIR</sequence>
<accession>A0A2W2CVQ1</accession>
<organism evidence="1 2">
    <name type="scientific">Micromonospora deserti</name>
    <dbReference type="NCBI Taxonomy" id="2070366"/>
    <lineage>
        <taxon>Bacteria</taxon>
        <taxon>Bacillati</taxon>
        <taxon>Actinomycetota</taxon>
        <taxon>Actinomycetes</taxon>
        <taxon>Micromonosporales</taxon>
        <taxon>Micromonosporaceae</taxon>
        <taxon>Micromonospora</taxon>
    </lineage>
</organism>
<comment type="caution">
    <text evidence="1">The sequence shown here is derived from an EMBL/GenBank/DDBJ whole genome shotgun (WGS) entry which is preliminary data.</text>
</comment>
<evidence type="ECO:0008006" key="3">
    <source>
        <dbReference type="Google" id="ProtNLM"/>
    </source>
</evidence>
<name>A0A2W2CVQ1_9ACTN</name>
<dbReference type="AlphaFoldDB" id="A0A2W2CVQ1"/>